<dbReference type="AlphaFoldDB" id="A0A5Q0GV76"/>
<dbReference type="OrthoDB" id="505641at2"/>
<sequence length="419" mass="46532">MIGPRALLAVLLLTTACTAEAEVRPRPPAEPVVLPGPSVDYYEKWANGPNPAGDPTVFPVNVWMQDPSGVENGEKLGRAYPRIGVDSGIGLWEDQWWYLRQEGLYETDWRVYVDPVRLDTVLKDTEHARNYVGYLVADEPDMNKVYGDVFNPDMQPSAILKAANEVRAKDPTRPTYLNFSPWMGTPTGQIGYGHVEKSYEEDMRTYCSAADLVSADYYAWTHPDRNHTVGAYAYGEVIDTMRKWCGPDKPIYGFVETGHPHTHGEIIDADQLESAVWNTVLHGATGINYFAHSFYTDGKGEYSSVLTRPEITARVTAVNARLKALAPVLNSPSLSGVAARSDNGIPVAVLHKQLDGQRWVLAQTDGNKENPKSLPAKVELSVPVRSGRATVVDEDRTVPIVNGKIVDDFKPYQVHVYRF</sequence>
<dbReference type="InterPro" id="IPR017853">
    <property type="entry name" value="GH"/>
</dbReference>
<proteinExistence type="predicted"/>
<protein>
    <recommendedName>
        <fullName evidence="4">Glycoside hydrolase family 42 N-terminal domain-containing protein</fullName>
    </recommendedName>
</protein>
<keyword evidence="1" id="KW-0732">Signal</keyword>
<keyword evidence="3" id="KW-1185">Reference proteome</keyword>
<evidence type="ECO:0008006" key="4">
    <source>
        <dbReference type="Google" id="ProtNLM"/>
    </source>
</evidence>
<dbReference type="EMBL" id="CP034550">
    <property type="protein sequence ID" value="QFZ18016.1"/>
    <property type="molecule type" value="Genomic_DNA"/>
</dbReference>
<evidence type="ECO:0000313" key="2">
    <source>
        <dbReference type="EMBL" id="QFZ18016.1"/>
    </source>
</evidence>
<gene>
    <name evidence="2" type="ORF">EKG83_11450</name>
</gene>
<dbReference type="SUPFAM" id="SSF51445">
    <property type="entry name" value="(Trans)glycosidases"/>
    <property type="match status" value="1"/>
</dbReference>
<reference evidence="3" key="1">
    <citation type="journal article" date="2021" name="Curr. Microbiol.">
        <title>Complete genome of nocamycin-producing strain Saccharothrix syringae NRRL B-16468 reveals the biosynthetic potential for secondary metabolites.</title>
        <authorList>
            <person name="Mo X."/>
            <person name="Yang S."/>
        </authorList>
    </citation>
    <scope>NUCLEOTIDE SEQUENCE [LARGE SCALE GENOMIC DNA]</scope>
    <source>
        <strain evidence="3">ATCC 51364 / DSM 43886 / JCM 6844 / KCTC 9398 / NBRC 14523 / NRRL B-16468 / INA 2240</strain>
    </source>
</reference>
<feature type="chain" id="PRO_5024811002" description="Glycoside hydrolase family 42 N-terminal domain-containing protein" evidence="1">
    <location>
        <begin position="22"/>
        <end position="419"/>
    </location>
</feature>
<dbReference type="KEGG" id="ssyi:EKG83_11450"/>
<organism evidence="2 3">
    <name type="scientific">Saccharothrix syringae</name>
    <name type="common">Nocardiopsis syringae</name>
    <dbReference type="NCBI Taxonomy" id="103733"/>
    <lineage>
        <taxon>Bacteria</taxon>
        <taxon>Bacillati</taxon>
        <taxon>Actinomycetota</taxon>
        <taxon>Actinomycetes</taxon>
        <taxon>Pseudonocardiales</taxon>
        <taxon>Pseudonocardiaceae</taxon>
        <taxon>Saccharothrix</taxon>
    </lineage>
</organism>
<name>A0A5Q0GV76_SACSY</name>
<evidence type="ECO:0000313" key="3">
    <source>
        <dbReference type="Proteomes" id="UP000325787"/>
    </source>
</evidence>
<dbReference type="Gene3D" id="3.20.20.80">
    <property type="entry name" value="Glycosidases"/>
    <property type="match status" value="1"/>
</dbReference>
<dbReference type="Proteomes" id="UP000325787">
    <property type="component" value="Chromosome"/>
</dbReference>
<feature type="signal peptide" evidence="1">
    <location>
        <begin position="1"/>
        <end position="21"/>
    </location>
</feature>
<dbReference type="RefSeq" id="WP_033427110.1">
    <property type="nucleotide sequence ID" value="NZ_CP034550.1"/>
</dbReference>
<accession>A0A5Q0GV76</accession>
<dbReference type="PROSITE" id="PS51257">
    <property type="entry name" value="PROKAR_LIPOPROTEIN"/>
    <property type="match status" value="1"/>
</dbReference>
<evidence type="ECO:0000256" key="1">
    <source>
        <dbReference type="SAM" id="SignalP"/>
    </source>
</evidence>